<dbReference type="InterPro" id="IPR001789">
    <property type="entry name" value="Sig_transdc_resp-reg_receiver"/>
</dbReference>
<accession>A0ABV9MV49</accession>
<dbReference type="InterPro" id="IPR011006">
    <property type="entry name" value="CheY-like_superfamily"/>
</dbReference>
<evidence type="ECO:0000256" key="6">
    <source>
        <dbReference type="PROSITE-ProRule" id="PRU00169"/>
    </source>
</evidence>
<dbReference type="RefSeq" id="WP_338031664.1">
    <property type="nucleotide sequence ID" value="NZ_JAFBFD010000009.1"/>
</dbReference>
<dbReference type="SMART" id="SM00448">
    <property type="entry name" value="REC"/>
    <property type="match status" value="1"/>
</dbReference>
<sequence length="229" mass="26586">MKIFLVEDDFALAKLVKEAIEKYNFEVFPSTNFQALDQEFLEVQPDLVLMDINLPYFDGFYWTKQIRQHTNVPIIFLSARDSPMDQVMAVEYGGDDYLVKPFANEVLIAKIKSQLRRAYGEYAANKERTLARQGLAYYPERLEVHYQNQKELLTKKEGELLELLLESAPKLVPREILLMKIWDDARFVDDNTLSVNMGRLRKKLEDLGLPTNIITTVRGKGYLLDWGEA</sequence>
<dbReference type="Gene3D" id="6.10.250.690">
    <property type="match status" value="1"/>
</dbReference>
<reference evidence="11" key="1">
    <citation type="journal article" date="2019" name="Int. J. Syst. Evol. Microbiol.">
        <title>The Global Catalogue of Microorganisms (GCM) 10K type strain sequencing project: providing services to taxonomists for standard genome sequencing and annotation.</title>
        <authorList>
            <consortium name="The Broad Institute Genomics Platform"/>
            <consortium name="The Broad Institute Genome Sequencing Center for Infectious Disease"/>
            <person name="Wu L."/>
            <person name="Ma J."/>
        </authorList>
    </citation>
    <scope>NUCLEOTIDE SEQUENCE [LARGE SCALE GENOMIC DNA]</scope>
    <source>
        <strain evidence="11">CGMCC 1.19032</strain>
    </source>
</reference>
<dbReference type="CDD" id="cd18159">
    <property type="entry name" value="REC_OmpR_NsrR-like"/>
    <property type="match status" value="1"/>
</dbReference>
<comment type="caution">
    <text evidence="10">The sequence shown here is derived from an EMBL/GenBank/DDBJ whole genome shotgun (WGS) entry which is preliminary data.</text>
</comment>
<keyword evidence="11" id="KW-1185">Reference proteome</keyword>
<dbReference type="Gene3D" id="1.10.10.10">
    <property type="entry name" value="Winged helix-like DNA-binding domain superfamily/Winged helix DNA-binding domain"/>
    <property type="match status" value="1"/>
</dbReference>
<dbReference type="PROSITE" id="PS51755">
    <property type="entry name" value="OMPR_PHOB"/>
    <property type="match status" value="1"/>
</dbReference>
<dbReference type="SUPFAM" id="SSF46894">
    <property type="entry name" value="C-terminal effector domain of the bipartite response regulators"/>
    <property type="match status" value="1"/>
</dbReference>
<dbReference type="Pfam" id="PF00072">
    <property type="entry name" value="Response_reg"/>
    <property type="match status" value="1"/>
</dbReference>
<gene>
    <name evidence="10" type="ORF">ACFO5I_04675</name>
</gene>
<dbReference type="PANTHER" id="PTHR48111">
    <property type="entry name" value="REGULATOR OF RPOS"/>
    <property type="match status" value="1"/>
</dbReference>
<feature type="modified residue" description="4-aspartylphosphate" evidence="6">
    <location>
        <position position="51"/>
    </location>
</feature>
<evidence type="ECO:0000256" key="3">
    <source>
        <dbReference type="ARBA" id="ARBA00023015"/>
    </source>
</evidence>
<dbReference type="EMBL" id="JBHSGS010000026">
    <property type="protein sequence ID" value="MFC4719021.1"/>
    <property type="molecule type" value="Genomic_DNA"/>
</dbReference>
<dbReference type="CDD" id="cd00383">
    <property type="entry name" value="trans_reg_C"/>
    <property type="match status" value="1"/>
</dbReference>
<organism evidence="10 11">
    <name type="scientific">Enterococcus lemanii</name>
    <dbReference type="NCBI Taxonomy" id="1159752"/>
    <lineage>
        <taxon>Bacteria</taxon>
        <taxon>Bacillati</taxon>
        <taxon>Bacillota</taxon>
        <taxon>Bacilli</taxon>
        <taxon>Lactobacillales</taxon>
        <taxon>Enterococcaceae</taxon>
        <taxon>Enterococcus</taxon>
    </lineage>
</organism>
<evidence type="ECO:0000259" key="8">
    <source>
        <dbReference type="PROSITE" id="PS50110"/>
    </source>
</evidence>
<evidence type="ECO:0000313" key="11">
    <source>
        <dbReference type="Proteomes" id="UP001595969"/>
    </source>
</evidence>
<dbReference type="InterPro" id="IPR016032">
    <property type="entry name" value="Sig_transdc_resp-reg_C-effctor"/>
</dbReference>
<keyword evidence="5" id="KW-0804">Transcription</keyword>
<dbReference type="Gene3D" id="3.40.50.2300">
    <property type="match status" value="1"/>
</dbReference>
<keyword evidence="4 7" id="KW-0238">DNA-binding</keyword>
<dbReference type="PROSITE" id="PS50110">
    <property type="entry name" value="RESPONSE_REGULATORY"/>
    <property type="match status" value="1"/>
</dbReference>
<dbReference type="Pfam" id="PF00486">
    <property type="entry name" value="Trans_reg_C"/>
    <property type="match status" value="1"/>
</dbReference>
<feature type="domain" description="OmpR/PhoB-type" evidence="9">
    <location>
        <begin position="127"/>
        <end position="226"/>
    </location>
</feature>
<dbReference type="Proteomes" id="UP001595969">
    <property type="component" value="Unassembled WGS sequence"/>
</dbReference>
<dbReference type="PANTHER" id="PTHR48111:SF31">
    <property type="entry name" value="TRANSCRIPTIONAL REGULATORY PROTEIN YXDJ"/>
    <property type="match status" value="1"/>
</dbReference>
<name>A0ABV9MV49_9ENTE</name>
<dbReference type="SUPFAM" id="SSF52172">
    <property type="entry name" value="CheY-like"/>
    <property type="match status" value="1"/>
</dbReference>
<evidence type="ECO:0000259" key="9">
    <source>
        <dbReference type="PROSITE" id="PS51755"/>
    </source>
</evidence>
<evidence type="ECO:0000256" key="2">
    <source>
        <dbReference type="ARBA" id="ARBA00023012"/>
    </source>
</evidence>
<dbReference type="InterPro" id="IPR039420">
    <property type="entry name" value="WalR-like"/>
</dbReference>
<proteinExistence type="predicted"/>
<evidence type="ECO:0000313" key="10">
    <source>
        <dbReference type="EMBL" id="MFC4719021.1"/>
    </source>
</evidence>
<feature type="DNA-binding region" description="OmpR/PhoB-type" evidence="7">
    <location>
        <begin position="127"/>
        <end position="226"/>
    </location>
</feature>
<evidence type="ECO:0000256" key="5">
    <source>
        <dbReference type="ARBA" id="ARBA00023163"/>
    </source>
</evidence>
<evidence type="ECO:0000256" key="7">
    <source>
        <dbReference type="PROSITE-ProRule" id="PRU01091"/>
    </source>
</evidence>
<protein>
    <submittedName>
        <fullName evidence="10">Response regulator transcription factor</fullName>
    </submittedName>
</protein>
<keyword evidence="3" id="KW-0805">Transcription regulation</keyword>
<dbReference type="InterPro" id="IPR036388">
    <property type="entry name" value="WH-like_DNA-bd_sf"/>
</dbReference>
<evidence type="ECO:0000256" key="4">
    <source>
        <dbReference type="ARBA" id="ARBA00023125"/>
    </source>
</evidence>
<keyword evidence="2" id="KW-0902">Two-component regulatory system</keyword>
<dbReference type="SMART" id="SM00862">
    <property type="entry name" value="Trans_reg_C"/>
    <property type="match status" value="1"/>
</dbReference>
<feature type="domain" description="Response regulatory" evidence="8">
    <location>
        <begin position="2"/>
        <end position="115"/>
    </location>
</feature>
<dbReference type="InterPro" id="IPR001867">
    <property type="entry name" value="OmpR/PhoB-type_DNA-bd"/>
</dbReference>
<evidence type="ECO:0000256" key="1">
    <source>
        <dbReference type="ARBA" id="ARBA00022553"/>
    </source>
</evidence>
<keyword evidence="1 6" id="KW-0597">Phosphoprotein</keyword>